<dbReference type="InterPro" id="IPR010621">
    <property type="entry name" value="DUF1214"/>
</dbReference>
<dbReference type="AlphaFoldDB" id="A0A8J3L7I4"/>
<dbReference type="RefSeq" id="WP_203697498.1">
    <property type="nucleotide sequence ID" value="NZ_BAAALC010000050.1"/>
</dbReference>
<evidence type="ECO:0000313" key="5">
    <source>
        <dbReference type="Proteomes" id="UP000630887"/>
    </source>
</evidence>
<dbReference type="PANTHER" id="PTHR36509:SF3">
    <property type="entry name" value="SIGNAL PEPTIDE PROTEIN"/>
    <property type="match status" value="1"/>
</dbReference>
<organism evidence="4 5">
    <name type="scientific">Catellatospora coxensis</name>
    <dbReference type="NCBI Taxonomy" id="310354"/>
    <lineage>
        <taxon>Bacteria</taxon>
        <taxon>Bacillati</taxon>
        <taxon>Actinomycetota</taxon>
        <taxon>Actinomycetes</taxon>
        <taxon>Micromonosporales</taxon>
        <taxon>Micromonosporaceae</taxon>
        <taxon>Catellatospora</taxon>
    </lineage>
</organism>
<accession>A0A8J3L7I4</accession>
<dbReference type="InterPro" id="IPR037049">
    <property type="entry name" value="DUF1214_C_sf"/>
</dbReference>
<feature type="domain" description="DUF1254" evidence="3">
    <location>
        <begin position="88"/>
        <end position="184"/>
    </location>
</feature>
<proteinExistence type="predicted"/>
<feature type="region of interest" description="Disordered" evidence="1">
    <location>
        <begin position="393"/>
        <end position="425"/>
    </location>
</feature>
<dbReference type="InterPro" id="IPR010679">
    <property type="entry name" value="DUF1254"/>
</dbReference>
<dbReference type="Pfam" id="PF06863">
    <property type="entry name" value="DUF1254"/>
    <property type="match status" value="1"/>
</dbReference>
<dbReference type="Gene3D" id="2.60.40.1610">
    <property type="entry name" value="Domain of unknown function DUF1254"/>
    <property type="match status" value="1"/>
</dbReference>
<comment type="caution">
    <text evidence="4">The sequence shown here is derived from an EMBL/GenBank/DDBJ whole genome shotgun (WGS) entry which is preliminary data.</text>
</comment>
<dbReference type="PANTHER" id="PTHR36509">
    <property type="entry name" value="BLL3101 PROTEIN"/>
    <property type="match status" value="1"/>
</dbReference>
<evidence type="ECO:0008006" key="6">
    <source>
        <dbReference type="Google" id="ProtNLM"/>
    </source>
</evidence>
<dbReference type="Pfam" id="PF06742">
    <property type="entry name" value="DUF1214"/>
    <property type="match status" value="1"/>
</dbReference>
<name>A0A8J3L7I4_9ACTN</name>
<feature type="domain" description="DUF1214" evidence="2">
    <location>
        <begin position="343"/>
        <end position="447"/>
    </location>
</feature>
<dbReference type="EMBL" id="BONI01000075">
    <property type="protein sequence ID" value="GIG09921.1"/>
    <property type="molecule type" value="Genomic_DNA"/>
</dbReference>
<gene>
    <name evidence="4" type="ORF">Cco03nite_66210</name>
</gene>
<protein>
    <recommendedName>
        <fullName evidence="6">Phosphatidylserine decarboxylase</fullName>
    </recommendedName>
</protein>
<evidence type="ECO:0000256" key="1">
    <source>
        <dbReference type="SAM" id="MobiDB-lite"/>
    </source>
</evidence>
<dbReference type="Gene3D" id="2.60.120.600">
    <property type="entry name" value="Domain of unknown function DUF1214, C-terminal domain"/>
    <property type="match status" value="1"/>
</dbReference>
<dbReference type="SUPFAM" id="SSF160935">
    <property type="entry name" value="VPA0735-like"/>
    <property type="match status" value="1"/>
</dbReference>
<dbReference type="Gene3D" id="1.10.3360.10">
    <property type="entry name" value="VPA0735-like domain"/>
    <property type="match status" value="1"/>
</dbReference>
<reference evidence="4 5" key="1">
    <citation type="submission" date="2021-01" db="EMBL/GenBank/DDBJ databases">
        <title>Whole genome shotgun sequence of Catellatospora coxensis NBRC 107359.</title>
        <authorList>
            <person name="Komaki H."/>
            <person name="Tamura T."/>
        </authorList>
    </citation>
    <scope>NUCLEOTIDE SEQUENCE [LARGE SCALE GENOMIC DNA]</scope>
    <source>
        <strain evidence="4 5">NBRC 107359</strain>
    </source>
</reference>
<feature type="compositionally biased region" description="Polar residues" evidence="1">
    <location>
        <begin position="393"/>
        <end position="402"/>
    </location>
</feature>
<keyword evidence="5" id="KW-1185">Reference proteome</keyword>
<evidence type="ECO:0000259" key="3">
    <source>
        <dbReference type="Pfam" id="PF06863"/>
    </source>
</evidence>
<dbReference type="InterPro" id="IPR037050">
    <property type="entry name" value="DUF1254_sf"/>
</dbReference>
<dbReference type="Proteomes" id="UP000630887">
    <property type="component" value="Unassembled WGS sequence"/>
</dbReference>
<evidence type="ECO:0000313" key="4">
    <source>
        <dbReference type="EMBL" id="GIG09921.1"/>
    </source>
</evidence>
<evidence type="ECO:0000259" key="2">
    <source>
        <dbReference type="Pfam" id="PF06742"/>
    </source>
</evidence>
<sequence length="464" mass="50675">MSIAKEILAAIGMPERLDTQLGQFGFHDGLPTADGVDRLFDALDLVRAVEAFLLAMPGAALAAMRAGLRNVGVTSARQIGVTAPRPSSLYLTPDPDLTYGQTFLNLDTDGPTVVEVPPNTLCAVDDFWFRHVTDLGLTGPDQGRGGKYLFLPPDHEEEVPDGYYTFRSPTFTNRAVFRALDGVEAIRQVRVYPLAQAAYPPPNEFVDLADRPHNTVHAGDAAFYDEVDVVVQEEPLESLDPERRGILASIGMVKGDVFGPDQRMRAILAQAAPLGAGIARALVFRPRDPQAYLYPDSSWKHLSVGGREFLDEGARLLDARTMFHYLATAATPAASPVGTGSASAYTAEDADGRWLDGGHPYRLRLPRRIPAKTSWSVCVYDCQTRSLLITDRPQPSVSSLSGTVEADADGSTDVHFGPVPPPGREPNWIPTVPGKHWFTVLRLHGPLQPWYDQTWRPGEIERTG</sequence>